<reference evidence="3 4" key="1">
    <citation type="submission" date="2018-01" db="EMBL/GenBank/DDBJ databases">
        <title>Novel co-symbiosis in the lucinid bivalve Phacoides pectinatus.</title>
        <authorList>
            <person name="Lim S.J."/>
            <person name="Davis B.G."/>
            <person name="Gill D.E."/>
            <person name="Engel A.S."/>
            <person name="Anderson L.C."/>
            <person name="Campbell B.J."/>
        </authorList>
    </citation>
    <scope>NUCLEOTIDE SEQUENCE [LARGE SCALE GENOMIC DNA]</scope>
    <source>
        <strain evidence="3">N3_P5</strain>
    </source>
</reference>
<proteinExistence type="predicted"/>
<dbReference type="InterPro" id="IPR023210">
    <property type="entry name" value="NADP_OxRdtase_dom"/>
</dbReference>
<name>A0A6N4DVZ3_9GAMM</name>
<accession>A0A6N4DVZ3</accession>
<organism evidence="3 4">
    <name type="scientific">Candidatus Sedimenticola endophacoides</name>
    <dbReference type="NCBI Taxonomy" id="2548426"/>
    <lineage>
        <taxon>Bacteria</taxon>
        <taxon>Pseudomonadati</taxon>
        <taxon>Pseudomonadota</taxon>
        <taxon>Gammaproteobacteria</taxon>
        <taxon>Chromatiales</taxon>
        <taxon>Sedimenticolaceae</taxon>
        <taxon>Sedimenticola</taxon>
    </lineage>
</organism>
<gene>
    <name evidence="3" type="ORF">C3L24_05725</name>
</gene>
<protein>
    <submittedName>
        <fullName evidence="3">Aldo/keto reductase</fullName>
    </submittedName>
</protein>
<dbReference type="EMBL" id="PQCO01000176">
    <property type="protein sequence ID" value="PUE02679.1"/>
    <property type="molecule type" value="Genomic_DNA"/>
</dbReference>
<dbReference type="InterPro" id="IPR020471">
    <property type="entry name" value="AKR"/>
</dbReference>
<dbReference type="Pfam" id="PF00248">
    <property type="entry name" value="Aldo_ket_red"/>
    <property type="match status" value="1"/>
</dbReference>
<comment type="caution">
    <text evidence="3">The sequence shown here is derived from an EMBL/GenBank/DDBJ whole genome shotgun (WGS) entry which is preliminary data.</text>
</comment>
<dbReference type="SUPFAM" id="SSF51430">
    <property type="entry name" value="NAD(P)-linked oxidoreductase"/>
    <property type="match status" value="1"/>
</dbReference>
<dbReference type="GO" id="GO:0016491">
    <property type="term" value="F:oxidoreductase activity"/>
    <property type="evidence" value="ECO:0007669"/>
    <property type="project" value="UniProtKB-KW"/>
</dbReference>
<feature type="domain" description="NADP-dependent oxidoreductase" evidence="2">
    <location>
        <begin position="14"/>
        <end position="312"/>
    </location>
</feature>
<dbReference type="PANTHER" id="PTHR43625:SF40">
    <property type="entry name" value="ALDO-KETO REDUCTASE YAKC [NADP(+)]"/>
    <property type="match status" value="1"/>
</dbReference>
<evidence type="ECO:0000313" key="3">
    <source>
        <dbReference type="EMBL" id="PUE02679.1"/>
    </source>
</evidence>
<evidence type="ECO:0000313" key="4">
    <source>
        <dbReference type="Proteomes" id="UP000250928"/>
    </source>
</evidence>
<dbReference type="InterPro" id="IPR050791">
    <property type="entry name" value="Aldo-Keto_reductase"/>
</dbReference>
<dbReference type="AlphaFoldDB" id="A0A6N4DVZ3"/>
<dbReference type="InterPro" id="IPR036812">
    <property type="entry name" value="NAD(P)_OxRdtase_dom_sf"/>
</dbReference>
<dbReference type="Proteomes" id="UP000250928">
    <property type="component" value="Unassembled WGS sequence"/>
</dbReference>
<keyword evidence="1" id="KW-0560">Oxidoreductase</keyword>
<dbReference type="PANTHER" id="PTHR43625">
    <property type="entry name" value="AFLATOXIN B1 ALDEHYDE REDUCTASE"/>
    <property type="match status" value="1"/>
</dbReference>
<sequence length="340" mass="37533">MQTRKLGPFEVSALGLGCMNCSMGYGAADDRVSERLLNQALDAGYRFLDTAVLYGQGHNESLIGRAVGKRRDEFVLASKCGLEKDAAGATRSNARPEVLRGQCEESLRRLRTDVIDLYYLHRVDPAVAVEESVGALADLVAEGKIRTIGLSEVSCDTLRRAHAIHPITALQSEYSLWSRTPEFGILRTCEELGVAFVPFSPLGRGFLTGKAGDVTTLEADDLRSTIGRPRFEVENFARNRRLLAPYGEIAKRLGCSMAQLALAWLLAWRDSRGERVLIPIPGTKHIEYMHENARAGDIELDPESFAELDRLINEQSVAGDRYTAELMQSVDSEADRTARC</sequence>
<dbReference type="GO" id="GO:0005737">
    <property type="term" value="C:cytoplasm"/>
    <property type="evidence" value="ECO:0007669"/>
    <property type="project" value="TreeGrafter"/>
</dbReference>
<dbReference type="Gene3D" id="3.20.20.100">
    <property type="entry name" value="NADP-dependent oxidoreductase domain"/>
    <property type="match status" value="1"/>
</dbReference>
<evidence type="ECO:0000259" key="2">
    <source>
        <dbReference type="Pfam" id="PF00248"/>
    </source>
</evidence>
<dbReference type="PRINTS" id="PR00069">
    <property type="entry name" value="ALDKETRDTASE"/>
</dbReference>
<evidence type="ECO:0000256" key="1">
    <source>
        <dbReference type="ARBA" id="ARBA00023002"/>
    </source>
</evidence>